<dbReference type="Gene3D" id="3.40.430.10">
    <property type="entry name" value="Dihydrofolate Reductase, subunit A"/>
    <property type="match status" value="1"/>
</dbReference>
<dbReference type="PANTHER" id="PTHR38011">
    <property type="entry name" value="DIHYDROFOLATE REDUCTASE FAMILY PROTEIN (AFU_ORTHOLOGUE AFUA_8G06820)"/>
    <property type="match status" value="1"/>
</dbReference>
<dbReference type="InterPro" id="IPR024072">
    <property type="entry name" value="DHFR-like_dom_sf"/>
</dbReference>
<comment type="caution">
    <text evidence="2">The sequence shown here is derived from an EMBL/GenBank/DDBJ whole genome shotgun (WGS) entry which is preliminary data.</text>
</comment>
<keyword evidence="3" id="KW-1185">Reference proteome</keyword>
<evidence type="ECO:0000313" key="3">
    <source>
        <dbReference type="Proteomes" id="UP001499895"/>
    </source>
</evidence>
<organism evidence="2 3">
    <name type="scientific">Streptomyces stramineus</name>
    <dbReference type="NCBI Taxonomy" id="173861"/>
    <lineage>
        <taxon>Bacteria</taxon>
        <taxon>Bacillati</taxon>
        <taxon>Actinomycetota</taxon>
        <taxon>Actinomycetes</taxon>
        <taxon>Kitasatosporales</taxon>
        <taxon>Streptomycetaceae</taxon>
        <taxon>Streptomyces</taxon>
    </lineage>
</organism>
<feature type="domain" description="Bacterial bifunctional deaminase-reductase C-terminal" evidence="1">
    <location>
        <begin position="2"/>
        <end position="187"/>
    </location>
</feature>
<dbReference type="SUPFAM" id="SSF53597">
    <property type="entry name" value="Dihydrofolate reductase-like"/>
    <property type="match status" value="1"/>
</dbReference>
<dbReference type="Pfam" id="PF01872">
    <property type="entry name" value="RibD_C"/>
    <property type="match status" value="1"/>
</dbReference>
<gene>
    <name evidence="2" type="ORF">GCM10009544_40120</name>
</gene>
<dbReference type="RefSeq" id="WP_344092615.1">
    <property type="nucleotide sequence ID" value="NZ_BAAAHB010000046.1"/>
</dbReference>
<reference evidence="3" key="1">
    <citation type="journal article" date="2019" name="Int. J. Syst. Evol. Microbiol.">
        <title>The Global Catalogue of Microorganisms (GCM) 10K type strain sequencing project: providing services to taxonomists for standard genome sequencing and annotation.</title>
        <authorList>
            <consortium name="The Broad Institute Genomics Platform"/>
            <consortium name="The Broad Institute Genome Sequencing Center for Infectious Disease"/>
            <person name="Wu L."/>
            <person name="Ma J."/>
        </authorList>
    </citation>
    <scope>NUCLEOTIDE SEQUENCE [LARGE SCALE GENOMIC DNA]</scope>
    <source>
        <strain evidence="3">JCM 10649</strain>
    </source>
</reference>
<dbReference type="Proteomes" id="UP001499895">
    <property type="component" value="Unassembled WGS sequence"/>
</dbReference>
<protein>
    <submittedName>
        <fullName evidence="2">Dihydrofolate reductase family protein</fullName>
    </submittedName>
</protein>
<dbReference type="EMBL" id="BAAAHB010000046">
    <property type="protein sequence ID" value="GAA0474100.1"/>
    <property type="molecule type" value="Genomic_DNA"/>
</dbReference>
<dbReference type="PANTHER" id="PTHR38011:SF11">
    <property type="entry name" value="2,5-DIAMINO-6-RIBOSYLAMINO-4(3H)-PYRIMIDINONE 5'-PHOSPHATE REDUCTASE"/>
    <property type="match status" value="1"/>
</dbReference>
<proteinExistence type="predicted"/>
<dbReference type="InterPro" id="IPR002734">
    <property type="entry name" value="RibDG_C"/>
</dbReference>
<name>A0ABP3K989_9ACTN</name>
<dbReference type="InterPro" id="IPR050765">
    <property type="entry name" value="Riboflavin_Biosynth_HTPR"/>
</dbReference>
<sequence>MRKLTYFIGMTIDGCIAGPDDEFEFMVAHSALDADYSAALVAAYPDAMPTPARPYVGLGPDNRDFDTVLMGRGSYEPGLKQGMTSPYAHLEQYVVSKSLTTSPDPGVTVFSGDPVELVRELKAREGKGIYLCGGGNLAGQLRDEIDELVVKIYPFVAGNGIRLFDAEFSPEQYELKESRTFKNGVLLVRYAKPAG</sequence>
<evidence type="ECO:0000313" key="2">
    <source>
        <dbReference type="EMBL" id="GAA0474100.1"/>
    </source>
</evidence>
<evidence type="ECO:0000259" key="1">
    <source>
        <dbReference type="Pfam" id="PF01872"/>
    </source>
</evidence>
<accession>A0ABP3K989</accession>